<evidence type="ECO:0000313" key="4">
    <source>
        <dbReference type="Proteomes" id="UP000008204"/>
    </source>
</evidence>
<proteinExistence type="predicted"/>
<name>B7K1P1_RIPO1</name>
<dbReference type="KEGG" id="cyp:PCC8801_3621"/>
<evidence type="ECO:0000313" key="3">
    <source>
        <dbReference type="EMBL" id="ACK67583.1"/>
    </source>
</evidence>
<dbReference type="EMBL" id="CP001287">
    <property type="protein sequence ID" value="ACK67583.1"/>
    <property type="molecule type" value="Genomic_DNA"/>
</dbReference>
<keyword evidence="4" id="KW-1185">Reference proteome</keyword>
<dbReference type="Proteomes" id="UP000008204">
    <property type="component" value="Chromosome"/>
</dbReference>
<organism evidence="3 4">
    <name type="scientific">Rippkaea orientalis (strain PCC 8801 / RF-1)</name>
    <name type="common">Cyanothece sp. (strain PCC 8801)</name>
    <dbReference type="NCBI Taxonomy" id="41431"/>
    <lineage>
        <taxon>Bacteria</taxon>
        <taxon>Bacillati</taxon>
        <taxon>Cyanobacteriota</taxon>
        <taxon>Cyanophyceae</taxon>
        <taxon>Oscillatoriophycideae</taxon>
        <taxon>Chroococcales</taxon>
        <taxon>Aphanothecaceae</taxon>
        <taxon>Rippkaea</taxon>
        <taxon>Rippkaea orientalis</taxon>
    </lineage>
</organism>
<keyword evidence="1" id="KW-0732">Signal</keyword>
<feature type="chain" id="PRO_5002858289" description="Magnetosome protein MamS/MamX domain-containing protein" evidence="1">
    <location>
        <begin position="31"/>
        <end position="201"/>
    </location>
</feature>
<feature type="domain" description="Magnetosome protein MamS/MamX" evidence="2">
    <location>
        <begin position="95"/>
        <end position="180"/>
    </location>
</feature>
<dbReference type="InterPro" id="IPR058837">
    <property type="entry name" value="MamS_MamX_dom"/>
</dbReference>
<evidence type="ECO:0000259" key="2">
    <source>
        <dbReference type="Pfam" id="PF26390"/>
    </source>
</evidence>
<dbReference type="RefSeq" id="WP_012596841.1">
    <property type="nucleotide sequence ID" value="NC_011726.1"/>
</dbReference>
<dbReference type="AlphaFoldDB" id="B7K1P1"/>
<sequence length="201" mass="21979">MKINLANKTVQSVALAGITLLTLSSIPLMAQNASPKPISQSNVIPCWNTPANSQTYQQHHQWMAQQGGMMGTGWHGSGGWGSHSQYGRMYNLKSVTTVRGEVVKVDNFTPTNGMSGGMHLTLRTKDNQTLDVHLGPTWYLQNQDVQIQPKDTIEVTGSNVNFAGKPAIMAASVKKGNMTLILRDNNGVPMWHGWRTNPVNP</sequence>
<evidence type="ECO:0000256" key="1">
    <source>
        <dbReference type="SAM" id="SignalP"/>
    </source>
</evidence>
<dbReference type="Pfam" id="PF26390">
    <property type="entry name" value="MamS_MamX"/>
    <property type="match status" value="1"/>
</dbReference>
<reference evidence="4" key="1">
    <citation type="journal article" date="2011" name="MBio">
        <title>Novel metabolic attributes of the genus Cyanothece, comprising a group of unicellular nitrogen-fixing Cyanobacteria.</title>
        <authorList>
            <person name="Bandyopadhyay A."/>
            <person name="Elvitigala T."/>
            <person name="Welsh E."/>
            <person name="Stockel J."/>
            <person name="Liberton M."/>
            <person name="Min H."/>
            <person name="Sherman L.A."/>
            <person name="Pakrasi H.B."/>
        </authorList>
    </citation>
    <scope>NUCLEOTIDE SEQUENCE [LARGE SCALE GENOMIC DNA]</scope>
    <source>
        <strain evidence="4">PCC 8801</strain>
    </source>
</reference>
<gene>
    <name evidence="3" type="ordered locus">PCC8801_3621</name>
</gene>
<dbReference type="OrthoDB" id="5455132at2"/>
<feature type="signal peptide" evidence="1">
    <location>
        <begin position="1"/>
        <end position="30"/>
    </location>
</feature>
<protein>
    <recommendedName>
        <fullName evidence="2">Magnetosome protein MamS/MamX domain-containing protein</fullName>
    </recommendedName>
</protein>
<dbReference type="HOGENOM" id="CLU_1439862_0_0_3"/>
<accession>B7K1P1</accession>
<dbReference type="eggNOG" id="ENOG5031MME">
    <property type="taxonomic scope" value="Bacteria"/>
</dbReference>
<dbReference type="STRING" id="41431.PCC8801_3621"/>